<name>A0A0P9TIZ4_9PSED</name>
<proteinExistence type="predicted"/>
<gene>
    <name evidence="1" type="ORF">ALQ08_200323</name>
</gene>
<reference evidence="1 2" key="1">
    <citation type="submission" date="2018-08" db="EMBL/GenBank/DDBJ databases">
        <title>Recombination of ecologically and evolutionarily significant loci maintains genetic cohesion in the Pseudomonas syringae species complex.</title>
        <authorList>
            <person name="Dillon M."/>
            <person name="Thakur S."/>
            <person name="Almeida R.N.D."/>
            <person name="Weir B.S."/>
            <person name="Guttman D.S."/>
        </authorList>
    </citation>
    <scope>NUCLEOTIDE SEQUENCE [LARGE SCALE GENOMIC DNA]</scope>
    <source>
        <strain evidence="1 2">ICMP 13052</strain>
    </source>
</reference>
<sequence length="271" mass="30375">MSESEKPKPRWAKMPNRWAMSGGLKKFGEVDGQGKVDTIAINASLASLKVYLAICTRADYHSGIVRTTYPELCALVGHSRNVVARSLRVLEEGGHIRRDTAQPRGGSRIYVERWMEDKGFAKIPKSWLYQGRGSKDDRASNPPEETLIKLKAFTFGKRLSLQALKIYVLLLAMRNRDFPNGDGLTLITYDKISEYTGVKRHSVSLAINLLMEMNMISFRSGDPNTSDFLDFDRTNRYLIKGFNLRYREQSAAKTSGTSELPDSAQASATAI</sequence>
<comment type="caution">
    <text evidence="1">The sequence shown here is derived from an EMBL/GenBank/DDBJ whole genome shotgun (WGS) entry which is preliminary data.</text>
</comment>
<dbReference type="AlphaFoldDB" id="A0A0P9TIZ4"/>
<dbReference type="RefSeq" id="WP_174519160.1">
    <property type="nucleotide sequence ID" value="NZ_LJQH01000398.1"/>
</dbReference>
<dbReference type="Proteomes" id="UP000269044">
    <property type="component" value="Unassembled WGS sequence"/>
</dbReference>
<evidence type="ECO:0008006" key="3">
    <source>
        <dbReference type="Google" id="ProtNLM"/>
    </source>
</evidence>
<dbReference type="SUPFAM" id="SSF46785">
    <property type="entry name" value="Winged helix' DNA-binding domain"/>
    <property type="match status" value="1"/>
</dbReference>
<organism evidence="1 2">
    <name type="scientific">Pseudomonas syringae pv. delphinii</name>
    <dbReference type="NCBI Taxonomy" id="192088"/>
    <lineage>
        <taxon>Bacteria</taxon>
        <taxon>Pseudomonadati</taxon>
        <taxon>Pseudomonadota</taxon>
        <taxon>Gammaproteobacteria</taxon>
        <taxon>Pseudomonadales</taxon>
        <taxon>Pseudomonadaceae</taxon>
        <taxon>Pseudomonas</taxon>
    </lineage>
</organism>
<dbReference type="InterPro" id="IPR036390">
    <property type="entry name" value="WH_DNA-bd_sf"/>
</dbReference>
<evidence type="ECO:0000313" key="1">
    <source>
        <dbReference type="EMBL" id="RMQ16028.1"/>
    </source>
</evidence>
<dbReference type="EMBL" id="RBRA01000379">
    <property type="protein sequence ID" value="RMQ16028.1"/>
    <property type="molecule type" value="Genomic_DNA"/>
</dbReference>
<accession>A0A0P9TIZ4</accession>
<evidence type="ECO:0000313" key="2">
    <source>
        <dbReference type="Proteomes" id="UP000269044"/>
    </source>
</evidence>
<protein>
    <recommendedName>
        <fullName evidence="3">Helix-turn-helix domain-containing protein</fullName>
    </recommendedName>
</protein>